<sequence>MAAKKKNDEKTIDKIITEEVISTENSNKVENKDVEVIHEESKTIIVRAKKALNKKQFELLSDMLKSENEKTGHEIILMPYSVETIVIK</sequence>
<protein>
    <submittedName>
        <fullName evidence="1">Uncharacterized protein</fullName>
    </submittedName>
</protein>
<dbReference type="Proteomes" id="UP001144256">
    <property type="component" value="Unassembled WGS sequence"/>
</dbReference>
<dbReference type="AlphaFoldDB" id="A0A9W5YAA5"/>
<dbReference type="RefSeq" id="WP_281814079.1">
    <property type="nucleotide sequence ID" value="NZ_BRLB01000002.1"/>
</dbReference>
<evidence type="ECO:0000313" key="2">
    <source>
        <dbReference type="Proteomes" id="UP001144256"/>
    </source>
</evidence>
<organism evidence="1 2">
    <name type="scientific">Vallitalea longa</name>
    <dbReference type="NCBI Taxonomy" id="2936439"/>
    <lineage>
        <taxon>Bacteria</taxon>
        <taxon>Bacillati</taxon>
        <taxon>Bacillota</taxon>
        <taxon>Clostridia</taxon>
        <taxon>Lachnospirales</taxon>
        <taxon>Vallitaleaceae</taxon>
        <taxon>Vallitalea</taxon>
    </lineage>
</organism>
<accession>A0A9W5YAA5</accession>
<evidence type="ECO:0000313" key="1">
    <source>
        <dbReference type="EMBL" id="GKX29016.1"/>
    </source>
</evidence>
<proteinExistence type="predicted"/>
<name>A0A9W5YAA5_9FIRM</name>
<comment type="caution">
    <text evidence="1">The sequence shown here is derived from an EMBL/GenBank/DDBJ whole genome shotgun (WGS) entry which is preliminary data.</text>
</comment>
<keyword evidence="2" id="KW-1185">Reference proteome</keyword>
<reference evidence="1" key="1">
    <citation type="submission" date="2022-06" db="EMBL/GenBank/DDBJ databases">
        <title>Vallitalea longa sp. nov., an anaerobic bacterium isolated from marine sediment.</title>
        <authorList>
            <person name="Hirano S."/>
            <person name="Terahara T."/>
            <person name="Mori K."/>
            <person name="Hamada M."/>
            <person name="Matsumoto R."/>
            <person name="Kobayashi T."/>
        </authorList>
    </citation>
    <scope>NUCLEOTIDE SEQUENCE</scope>
    <source>
        <strain evidence="1">SH18-1</strain>
    </source>
</reference>
<dbReference type="EMBL" id="BRLB01000002">
    <property type="protein sequence ID" value="GKX29016.1"/>
    <property type="molecule type" value="Genomic_DNA"/>
</dbReference>
<gene>
    <name evidence="1" type="ORF">SH1V18_14960</name>
</gene>